<feature type="compositionally biased region" description="Polar residues" evidence="1">
    <location>
        <begin position="75"/>
        <end position="85"/>
    </location>
</feature>
<dbReference type="VEuPathDB" id="FungiDB:NFIA_112330"/>
<organism evidence="2 3">
    <name type="scientific">Neosartorya fischeri (strain ATCC 1020 / DSM 3700 / CBS 544.65 / FGSC A1164 / JCM 1740 / NRRL 181 / WB 181)</name>
    <name type="common">Aspergillus fischerianus</name>
    <dbReference type="NCBI Taxonomy" id="331117"/>
    <lineage>
        <taxon>Eukaryota</taxon>
        <taxon>Fungi</taxon>
        <taxon>Dikarya</taxon>
        <taxon>Ascomycota</taxon>
        <taxon>Pezizomycotina</taxon>
        <taxon>Eurotiomycetes</taxon>
        <taxon>Eurotiomycetidae</taxon>
        <taxon>Eurotiales</taxon>
        <taxon>Aspergillaceae</taxon>
        <taxon>Aspergillus</taxon>
        <taxon>Aspergillus subgen. Fumigati</taxon>
    </lineage>
</organism>
<feature type="region of interest" description="Disordered" evidence="1">
    <location>
        <begin position="32"/>
        <end position="125"/>
    </location>
</feature>
<dbReference type="RefSeq" id="XP_001262606.1">
    <property type="nucleotide sequence ID" value="XM_001262605.1"/>
</dbReference>
<dbReference type="AlphaFoldDB" id="A1D8J8"/>
<feature type="compositionally biased region" description="Polar residues" evidence="1">
    <location>
        <begin position="109"/>
        <end position="125"/>
    </location>
</feature>
<gene>
    <name evidence="2" type="ORF">NFIA_112330</name>
</gene>
<feature type="compositionally biased region" description="Low complexity" evidence="1">
    <location>
        <begin position="97"/>
        <end position="108"/>
    </location>
</feature>
<dbReference type="KEGG" id="nfi:NFIA_112330"/>
<feature type="compositionally biased region" description="Low complexity" evidence="1">
    <location>
        <begin position="37"/>
        <end position="49"/>
    </location>
</feature>
<sequence>MAWWEQAIHPPKLRDFAQDTCTRFGLPCRLSEELPAPSNFSSTSPRSSPDNTEDTDIEARNQDIAAESSGEDKIQQASNDQSSCLFNPINELPVVPSSSDNSDQHQSQLGQAHGSSLNVISNGED</sequence>
<dbReference type="EMBL" id="DS027692">
    <property type="protein sequence ID" value="EAW20709.1"/>
    <property type="molecule type" value="Genomic_DNA"/>
</dbReference>
<dbReference type="HOGENOM" id="CLU_1993225_0_0_1"/>
<name>A1D8J8_NEOFI</name>
<proteinExistence type="predicted"/>
<accession>A1D8J8</accession>
<dbReference type="GeneID" id="4589402"/>
<dbReference type="Proteomes" id="UP000006702">
    <property type="component" value="Unassembled WGS sequence"/>
</dbReference>
<evidence type="ECO:0000313" key="3">
    <source>
        <dbReference type="Proteomes" id="UP000006702"/>
    </source>
</evidence>
<protein>
    <submittedName>
        <fullName evidence="2">Uncharacterized protein</fullName>
    </submittedName>
</protein>
<evidence type="ECO:0000313" key="2">
    <source>
        <dbReference type="EMBL" id="EAW20709.1"/>
    </source>
</evidence>
<reference evidence="3" key="1">
    <citation type="journal article" date="2008" name="PLoS Genet.">
        <title>Genomic islands in the pathogenic filamentous fungus Aspergillus fumigatus.</title>
        <authorList>
            <person name="Fedorova N.D."/>
            <person name="Khaldi N."/>
            <person name="Joardar V.S."/>
            <person name="Maiti R."/>
            <person name="Amedeo P."/>
            <person name="Anderson M.J."/>
            <person name="Crabtree J."/>
            <person name="Silva J.C."/>
            <person name="Badger J.H."/>
            <person name="Albarraq A."/>
            <person name="Angiuoli S."/>
            <person name="Bussey H."/>
            <person name="Bowyer P."/>
            <person name="Cotty P.J."/>
            <person name="Dyer P.S."/>
            <person name="Egan A."/>
            <person name="Galens K."/>
            <person name="Fraser-Liggett C.M."/>
            <person name="Haas B.J."/>
            <person name="Inman J.M."/>
            <person name="Kent R."/>
            <person name="Lemieux S."/>
            <person name="Malavazi I."/>
            <person name="Orvis J."/>
            <person name="Roemer T."/>
            <person name="Ronning C.M."/>
            <person name="Sundaram J.P."/>
            <person name="Sutton G."/>
            <person name="Turner G."/>
            <person name="Venter J.C."/>
            <person name="White O.R."/>
            <person name="Whitty B.R."/>
            <person name="Youngman P."/>
            <person name="Wolfe K.H."/>
            <person name="Goldman G.H."/>
            <person name="Wortman J.R."/>
            <person name="Jiang B."/>
            <person name="Denning D.W."/>
            <person name="Nierman W.C."/>
        </authorList>
    </citation>
    <scope>NUCLEOTIDE SEQUENCE [LARGE SCALE GENOMIC DNA]</scope>
    <source>
        <strain evidence="3">ATCC 1020 / DSM 3700 / CBS 544.65 / FGSC A1164 / JCM 1740 / NRRL 181 / WB 181</strain>
    </source>
</reference>
<keyword evidence="3" id="KW-1185">Reference proteome</keyword>
<evidence type="ECO:0000256" key="1">
    <source>
        <dbReference type="SAM" id="MobiDB-lite"/>
    </source>
</evidence>